<comment type="caution">
    <text evidence="3">The sequence shown here is derived from an EMBL/GenBank/DDBJ whole genome shotgun (WGS) entry which is preliminary data.</text>
</comment>
<keyword evidence="3" id="KW-0808">Transferase</keyword>
<dbReference type="PANTHER" id="PTHR38043:SF1">
    <property type="entry name" value="PROTEIN HEMX"/>
    <property type="match status" value="1"/>
</dbReference>
<protein>
    <submittedName>
        <fullName evidence="3">Uroporphyrinogen-III methylase</fullName>
    </submittedName>
</protein>
<dbReference type="RefSeq" id="WP_169563837.1">
    <property type="nucleotide sequence ID" value="NZ_JAAXYH010000004.1"/>
</dbReference>
<feature type="compositionally biased region" description="Polar residues" evidence="1">
    <location>
        <begin position="28"/>
        <end position="39"/>
    </location>
</feature>
<keyword evidence="2" id="KW-1133">Transmembrane helix</keyword>
<dbReference type="GO" id="GO:0008168">
    <property type="term" value="F:methyltransferase activity"/>
    <property type="evidence" value="ECO:0007669"/>
    <property type="project" value="UniProtKB-KW"/>
</dbReference>
<dbReference type="InterPro" id="IPR007470">
    <property type="entry name" value="HemX"/>
</dbReference>
<sequence>MENNQQETHKDTREPGVSEAKEARQESGPEQANTQTKTQAGPRRPKPAQAGSGANKDSNQPQRSSWLMRLTLGLSLLLTLMAIGGGYYLYLKLLEQNTRAMQLETRLQQRLDEPVKRLNQLEQQQLLDAKAYEHLTELSKAQTQLQQRVAALAQRNPNHWMAAEADYLVRMAGRKLWLERDPQTAAGLLKAADERILAMKDPALMPVRKALARDIAATAAIKGTDIAGTVFTLDAIIGQLDKLPLNRAEAQAGTDVQAEDAMTDSLSDWRQNLAKTWKALSEDFITIRKRTTDIAPLLAPDQQWYLLENIRNKLLQSQLALYNYDEVNYRQSLALARKWIQQYFNLNDNKTKETLAALDALATLKLDTVTLTQFESTPLLQELSNYGNLMAPEDTSL</sequence>
<keyword evidence="2" id="KW-0472">Membrane</keyword>
<dbReference type="GO" id="GO:0032259">
    <property type="term" value="P:methylation"/>
    <property type="evidence" value="ECO:0007669"/>
    <property type="project" value="UniProtKB-KW"/>
</dbReference>
<evidence type="ECO:0000256" key="2">
    <source>
        <dbReference type="SAM" id="Phobius"/>
    </source>
</evidence>
<accession>A0A972FT00</accession>
<dbReference type="AlphaFoldDB" id="A0A972FT00"/>
<reference evidence="3" key="1">
    <citation type="submission" date="2020-04" db="EMBL/GenBank/DDBJ databases">
        <title>Description of Shewanella salipaludis sp. nov., isolated from a salt marsh.</title>
        <authorList>
            <person name="Park S."/>
            <person name="Yoon J.-H."/>
        </authorList>
    </citation>
    <scope>NUCLEOTIDE SEQUENCE</scope>
    <source>
        <strain evidence="3">SHSM-M6</strain>
    </source>
</reference>
<proteinExistence type="predicted"/>
<evidence type="ECO:0000256" key="1">
    <source>
        <dbReference type="SAM" id="MobiDB-lite"/>
    </source>
</evidence>
<keyword evidence="3" id="KW-0489">Methyltransferase</keyword>
<dbReference type="Proteomes" id="UP000737113">
    <property type="component" value="Unassembled WGS sequence"/>
</dbReference>
<gene>
    <name evidence="3" type="ORF">HC757_08235</name>
</gene>
<feature type="compositionally biased region" description="Basic and acidic residues" evidence="1">
    <location>
        <begin position="7"/>
        <end position="27"/>
    </location>
</feature>
<dbReference type="Pfam" id="PF04375">
    <property type="entry name" value="HemX"/>
    <property type="match status" value="1"/>
</dbReference>
<keyword evidence="2" id="KW-0812">Transmembrane</keyword>
<keyword evidence="4" id="KW-1185">Reference proteome</keyword>
<dbReference type="PANTHER" id="PTHR38043">
    <property type="entry name" value="PROTEIN HEMX"/>
    <property type="match status" value="1"/>
</dbReference>
<feature type="transmembrane region" description="Helical" evidence="2">
    <location>
        <begin position="66"/>
        <end position="90"/>
    </location>
</feature>
<dbReference type="EMBL" id="JAAXYH010000004">
    <property type="protein sequence ID" value="NMH65157.1"/>
    <property type="molecule type" value="Genomic_DNA"/>
</dbReference>
<evidence type="ECO:0000313" key="4">
    <source>
        <dbReference type="Proteomes" id="UP000737113"/>
    </source>
</evidence>
<feature type="region of interest" description="Disordered" evidence="1">
    <location>
        <begin position="1"/>
        <end position="62"/>
    </location>
</feature>
<name>A0A972FT00_9GAMM</name>
<organism evidence="3 4">
    <name type="scientific">Shewanella salipaludis</name>
    <dbReference type="NCBI Taxonomy" id="2723052"/>
    <lineage>
        <taxon>Bacteria</taxon>
        <taxon>Pseudomonadati</taxon>
        <taxon>Pseudomonadota</taxon>
        <taxon>Gammaproteobacteria</taxon>
        <taxon>Alteromonadales</taxon>
        <taxon>Shewanellaceae</taxon>
        <taxon>Shewanella</taxon>
    </lineage>
</organism>
<evidence type="ECO:0000313" key="3">
    <source>
        <dbReference type="EMBL" id="NMH65157.1"/>
    </source>
</evidence>